<dbReference type="InParanoid" id="A9AWP1"/>
<evidence type="ECO:0000313" key="2">
    <source>
        <dbReference type="EMBL" id="ABX03292.1"/>
    </source>
</evidence>
<protein>
    <submittedName>
        <fullName evidence="2">Methyltransferase type 12</fullName>
    </submittedName>
</protein>
<dbReference type="InterPro" id="IPR029063">
    <property type="entry name" value="SAM-dependent_MTases_sf"/>
</dbReference>
<dbReference type="EMBL" id="CP000875">
    <property type="protein sequence ID" value="ABX03292.1"/>
    <property type="molecule type" value="Genomic_DNA"/>
</dbReference>
<dbReference type="KEGG" id="hau:Haur_0644"/>
<reference evidence="2 3" key="1">
    <citation type="journal article" date="2011" name="Stand. Genomic Sci.">
        <title>Complete genome sequence of the filamentous gliding predatory bacterium Herpetosiphon aurantiacus type strain (114-95(T)).</title>
        <authorList>
            <person name="Kiss H."/>
            <person name="Nett M."/>
            <person name="Domin N."/>
            <person name="Martin K."/>
            <person name="Maresca J.A."/>
            <person name="Copeland A."/>
            <person name="Lapidus A."/>
            <person name="Lucas S."/>
            <person name="Berry K.W."/>
            <person name="Glavina Del Rio T."/>
            <person name="Dalin E."/>
            <person name="Tice H."/>
            <person name="Pitluck S."/>
            <person name="Richardson P."/>
            <person name="Bruce D."/>
            <person name="Goodwin L."/>
            <person name="Han C."/>
            <person name="Detter J.C."/>
            <person name="Schmutz J."/>
            <person name="Brettin T."/>
            <person name="Land M."/>
            <person name="Hauser L."/>
            <person name="Kyrpides N.C."/>
            <person name="Ivanova N."/>
            <person name="Goker M."/>
            <person name="Woyke T."/>
            <person name="Klenk H.P."/>
            <person name="Bryant D.A."/>
        </authorList>
    </citation>
    <scope>NUCLEOTIDE SEQUENCE [LARGE SCALE GENOMIC DNA]</scope>
    <source>
        <strain evidence="3">ATCC 23779 / DSM 785 / 114-95</strain>
    </source>
</reference>
<sequence length="314" mass="34248">MSLEQLWEAYREHGYRADQPVGTDPLDLFYAALLAFGHQDVARAADFASRAAAGAPDERVFTEAAAYLGRVASQGKHNVYVSGEAFAAFIGGGGNIPLYAATSAALHAAYGEYERLDVLDIGAGNGHALIPALTPNIDRLGVVEPSAALLAELRERLGASGRPIEAFAVTAQEFARQESSSWTIIQATYSLHSIPPEERPELLRRLRDLGQRLLIVEFDVPEFASMYDPARVRDILGRYQRGLAEYADDGGLVAQGFLMPVLMGYFDQTAARTTYEQPIVEWAELVRAAGFAAVEVRPLYDYWWATACLVSGSD</sequence>
<dbReference type="AlphaFoldDB" id="A9AWP1"/>
<evidence type="ECO:0000259" key="1">
    <source>
        <dbReference type="Pfam" id="PF13649"/>
    </source>
</evidence>
<evidence type="ECO:0000313" key="3">
    <source>
        <dbReference type="Proteomes" id="UP000000787"/>
    </source>
</evidence>
<keyword evidence="3" id="KW-1185">Reference proteome</keyword>
<keyword evidence="2" id="KW-0489">Methyltransferase</keyword>
<gene>
    <name evidence="2" type="ordered locus">Haur_0644</name>
</gene>
<name>A9AWP1_HERA2</name>
<dbReference type="HOGENOM" id="CLU_982248_0_0_0"/>
<dbReference type="Proteomes" id="UP000000787">
    <property type="component" value="Chromosome"/>
</dbReference>
<dbReference type="CDD" id="cd02440">
    <property type="entry name" value="AdoMet_MTases"/>
    <property type="match status" value="1"/>
</dbReference>
<feature type="domain" description="Methyltransferase" evidence="1">
    <location>
        <begin position="118"/>
        <end position="208"/>
    </location>
</feature>
<dbReference type="eggNOG" id="COG5459">
    <property type="taxonomic scope" value="Bacteria"/>
</dbReference>
<dbReference type="GO" id="GO:0032259">
    <property type="term" value="P:methylation"/>
    <property type="evidence" value="ECO:0007669"/>
    <property type="project" value="UniProtKB-KW"/>
</dbReference>
<dbReference type="GO" id="GO:0008168">
    <property type="term" value="F:methyltransferase activity"/>
    <property type="evidence" value="ECO:0007669"/>
    <property type="project" value="UniProtKB-KW"/>
</dbReference>
<dbReference type="InterPro" id="IPR041698">
    <property type="entry name" value="Methyltransf_25"/>
</dbReference>
<organism evidence="2 3">
    <name type="scientific">Herpetosiphon aurantiacus (strain ATCC 23779 / DSM 785 / 114-95)</name>
    <dbReference type="NCBI Taxonomy" id="316274"/>
    <lineage>
        <taxon>Bacteria</taxon>
        <taxon>Bacillati</taxon>
        <taxon>Chloroflexota</taxon>
        <taxon>Chloroflexia</taxon>
        <taxon>Herpetosiphonales</taxon>
        <taxon>Herpetosiphonaceae</taxon>
        <taxon>Herpetosiphon</taxon>
    </lineage>
</organism>
<keyword evidence="2" id="KW-0808">Transferase</keyword>
<dbReference type="BioCyc" id="HAUR316274:GHYA-655-MONOMER"/>
<accession>A9AWP1</accession>
<dbReference type="Gene3D" id="3.40.50.150">
    <property type="entry name" value="Vaccinia Virus protein VP39"/>
    <property type="match status" value="1"/>
</dbReference>
<dbReference type="SUPFAM" id="SSF53335">
    <property type="entry name" value="S-adenosyl-L-methionine-dependent methyltransferases"/>
    <property type="match status" value="1"/>
</dbReference>
<proteinExistence type="predicted"/>
<dbReference type="Pfam" id="PF13649">
    <property type="entry name" value="Methyltransf_25"/>
    <property type="match status" value="1"/>
</dbReference>